<dbReference type="AlphaFoldDB" id="A0A0P6YIF8"/>
<dbReference type="RefSeq" id="WP_060687166.1">
    <property type="nucleotide sequence ID" value="NZ_LGKN01000003.1"/>
</dbReference>
<comment type="caution">
    <text evidence="1">The sequence shown here is derived from an EMBL/GenBank/DDBJ whole genome shotgun (WGS) entry which is preliminary data.</text>
</comment>
<protein>
    <recommendedName>
        <fullName evidence="3">Tail sheath protein C-terminal domain-containing protein</fullName>
    </recommendedName>
</protein>
<evidence type="ECO:0000313" key="2">
    <source>
        <dbReference type="Proteomes" id="UP000050502"/>
    </source>
</evidence>
<dbReference type="InterPro" id="IPR013783">
    <property type="entry name" value="Ig-like_fold"/>
</dbReference>
<accession>A0A0P6YIF8</accession>
<dbReference type="InterPro" id="IPR052042">
    <property type="entry name" value="Tail_sheath_structural"/>
</dbReference>
<sequence length="993" mass="109387">MATRLPGLYFQSITPPSADILPRMDIAAFVGLAASGPLHIPVLVEDPAEFRDIFGDDLMLAFDTTRDEPLRTHLGAAVEAFFYNGGRRCWVVRVAETPTTNIYPVPGLVAADTHLPIRLAARSGGAWSDDLRTGAVLSPFTMPLAALTLAGGQTTLVLTTAPHTIQPFDLLELRAPASDGSTLVGFCFAEQIDRNAATQTVESGAAAWFRYGTWPTAHSTFGTPTSATWHHPDGERTIWDGTGAAVLDIADEELLFTCPLPPDSIPDRLHLIRLNGTGATLLAVVEDVSIDRAAHTLTLVATHLFWPLDENDALALTANWGVSVQPLVSRLRFHLHAWRHDGIIGMIEQLGFHPNHPRYWGHLPTDDALFAWPTGEPTSRTATPLDDDARMPRFPFAGLAPHTPALPLGMARAPTAADTLPRLVSPSEPDSLTRNGLATLDATLFFDPDMAIHTTTRLLAEAEQRFYLQPPPPSRPFAPLLGLHSLLPISEATLIAVPDAVQPGWEHHTIPAPTVPPAPERPTLTPLETPGFYRLDWPASAEASGYIVEESDTPTFERITHRAHLAGDSPTMERYLAPDCPVRRFYRVRMLSENDTSPWSRTLVADVPSKPFVACTPPTMPETTPRLVWPTPADGTYRIEWDSIPNAEAYELQEADEPLFLTPSILLDADATEMTLPRRPAQTLFYRVRARRGTTVGLWSATLVVPADDTSQWRARPPSSEGLLAVQRALLRFCAARGDLFAALSLPRGTRAQEALTYTARLQSPTDTATFGVAPIGFDETATLSFGTLVHPWLWQQRDTDTHLHPPDGVALGVLAETALRDGAWRSPANRPWRTVVALEPTFSRAEWGLLYPAAVNLVHRDARGFLTLSNETLFPGDDLRAIHVRRLLSLIRKITLREGEEYVFEPNTPGFRRRVQHRFEQLLSHLHRRGAFRGTQAADAYRVITDGRINTRQSVEAGRFIIELRVAPAAATAVIIVRLVQHDRRTTITEEV</sequence>
<dbReference type="PANTHER" id="PTHR35861">
    <property type="match status" value="1"/>
</dbReference>
<dbReference type="Gene3D" id="3.40.50.11780">
    <property type="match status" value="2"/>
</dbReference>
<name>A0A0P6YIF8_9CHLR</name>
<evidence type="ECO:0000313" key="1">
    <source>
        <dbReference type="EMBL" id="KPL89368.1"/>
    </source>
</evidence>
<dbReference type="EMBL" id="LGKN01000003">
    <property type="protein sequence ID" value="KPL89368.1"/>
    <property type="molecule type" value="Genomic_DNA"/>
</dbReference>
<reference evidence="1 2" key="1">
    <citation type="submission" date="2015-07" db="EMBL/GenBank/DDBJ databases">
        <title>Whole genome sequence of Ardenticatena maritima DSM 23922.</title>
        <authorList>
            <person name="Hemp J."/>
            <person name="Ward L.M."/>
            <person name="Pace L.A."/>
            <person name="Fischer W.W."/>
        </authorList>
    </citation>
    <scope>NUCLEOTIDE SEQUENCE [LARGE SCALE GENOMIC DNA]</scope>
    <source>
        <strain evidence="1 2">110S</strain>
    </source>
</reference>
<dbReference type="Proteomes" id="UP000050502">
    <property type="component" value="Unassembled WGS sequence"/>
</dbReference>
<proteinExistence type="predicted"/>
<gene>
    <name evidence="1" type="ORF">SE16_02620</name>
</gene>
<organism evidence="1 2">
    <name type="scientific">Ardenticatena maritima</name>
    <dbReference type="NCBI Taxonomy" id="872965"/>
    <lineage>
        <taxon>Bacteria</taxon>
        <taxon>Bacillati</taxon>
        <taxon>Chloroflexota</taxon>
        <taxon>Ardenticatenia</taxon>
        <taxon>Ardenticatenales</taxon>
        <taxon>Ardenticatenaceae</taxon>
        <taxon>Ardenticatena</taxon>
    </lineage>
</organism>
<dbReference type="Gene3D" id="2.60.40.10">
    <property type="entry name" value="Immunoglobulins"/>
    <property type="match status" value="1"/>
</dbReference>
<dbReference type="PANTHER" id="PTHR35861:SF1">
    <property type="entry name" value="PHAGE TAIL SHEATH PROTEIN"/>
    <property type="match status" value="1"/>
</dbReference>
<evidence type="ECO:0008006" key="3">
    <source>
        <dbReference type="Google" id="ProtNLM"/>
    </source>
</evidence>